<dbReference type="PRINTS" id="PR00146">
    <property type="entry name" value="DHPICSNTHASE"/>
</dbReference>
<dbReference type="HAMAP" id="MF_00418">
    <property type="entry name" value="DapA"/>
    <property type="match status" value="1"/>
</dbReference>
<feature type="binding site" evidence="12">
    <location>
        <position position="201"/>
    </location>
    <ligand>
        <name>pyruvate</name>
        <dbReference type="ChEBI" id="CHEBI:15361"/>
    </ligand>
</feature>
<evidence type="ECO:0000256" key="12">
    <source>
        <dbReference type="HAMAP-Rule" id="MF_00418"/>
    </source>
</evidence>
<dbReference type="PIRSF" id="PIRSF001365">
    <property type="entry name" value="DHDPS"/>
    <property type="match status" value="1"/>
</dbReference>
<comment type="pathway">
    <text evidence="2 12">Amino-acid biosynthesis; L-lysine biosynthesis via DAP pathway; (S)-tetrahydrodipicolinate from L-aspartate: step 3/4.</text>
</comment>
<keyword evidence="8 12" id="KW-0457">Lysine biosynthesis</keyword>
<comment type="catalytic activity">
    <reaction evidence="11 12">
        <text>L-aspartate 4-semialdehyde + pyruvate = (2S,4S)-4-hydroxy-2,3,4,5-tetrahydrodipicolinate + H2O + H(+)</text>
        <dbReference type="Rhea" id="RHEA:34171"/>
        <dbReference type="ChEBI" id="CHEBI:15361"/>
        <dbReference type="ChEBI" id="CHEBI:15377"/>
        <dbReference type="ChEBI" id="CHEBI:15378"/>
        <dbReference type="ChEBI" id="CHEBI:67139"/>
        <dbReference type="ChEBI" id="CHEBI:537519"/>
        <dbReference type="EC" id="4.3.3.7"/>
    </reaction>
</comment>
<dbReference type="PANTHER" id="PTHR12128:SF66">
    <property type="entry name" value="4-HYDROXY-2-OXOGLUTARATE ALDOLASE, MITOCHONDRIAL"/>
    <property type="match status" value="1"/>
</dbReference>
<evidence type="ECO:0000256" key="8">
    <source>
        <dbReference type="ARBA" id="ARBA00023154"/>
    </source>
</evidence>
<evidence type="ECO:0000256" key="11">
    <source>
        <dbReference type="ARBA" id="ARBA00047836"/>
    </source>
</evidence>
<feature type="site" description="Part of a proton relay during catalysis" evidence="12">
    <location>
        <position position="44"/>
    </location>
</feature>
<sequence>MTDIQLWTALITPMKEDGSIHFKNLDEIISRQEEAGNGILVLGSTGEGLALAHNEKKEIVDFISDRGNSVPIMVGVGGFNLKTQTDWISYCNEKNIESFLLVNPLYSKPGLKGQFEWFKSLMDVSDKPCMIYNIPSRTGVKLFPEVLQQLKHHGNLWAVKEASGSISEFQEFRKAVPSIPLFSGDDGLMPFFATAGGSGLVSVASNIWPKETKLYVEKSLKGDTASLFPIWTDAVKALFSASNPIPLKVLMKEKGLIERSVLRSPLTNEELSSTDHLRASDEAIINWYQLNK</sequence>
<accession>A0ABS9KDS4</accession>
<dbReference type="InterPro" id="IPR020624">
    <property type="entry name" value="Schiff_base-form_aldolases_CS"/>
</dbReference>
<dbReference type="PROSITE" id="PS00665">
    <property type="entry name" value="DHDPS_1"/>
    <property type="match status" value="1"/>
</dbReference>
<dbReference type="Gene3D" id="3.20.20.70">
    <property type="entry name" value="Aldolase class I"/>
    <property type="match status" value="1"/>
</dbReference>
<feature type="active site" description="Proton donor/acceptor" evidence="12">
    <location>
        <position position="132"/>
    </location>
</feature>
<evidence type="ECO:0000256" key="4">
    <source>
        <dbReference type="ARBA" id="ARBA00012086"/>
    </source>
</evidence>
<keyword evidence="10 12" id="KW-0704">Schiff base</keyword>
<dbReference type="InterPro" id="IPR005263">
    <property type="entry name" value="DapA"/>
</dbReference>
<dbReference type="RefSeq" id="WP_237854201.1">
    <property type="nucleotide sequence ID" value="NZ_JAKLWS010000011.1"/>
</dbReference>
<comment type="caution">
    <text evidence="14">The sequence shown here is derived from an EMBL/GenBank/DDBJ whole genome shotgun (WGS) entry which is preliminary data.</text>
</comment>
<name>A0ABS9KDS4_9BACT</name>
<gene>
    <name evidence="12 14" type="primary">dapA</name>
    <name evidence="14" type="ORF">L6773_10540</name>
</gene>
<evidence type="ECO:0000256" key="7">
    <source>
        <dbReference type="ARBA" id="ARBA00022915"/>
    </source>
</evidence>
<dbReference type="SMART" id="SM01130">
    <property type="entry name" value="DHDPS"/>
    <property type="match status" value="1"/>
</dbReference>
<protein>
    <recommendedName>
        <fullName evidence="4 12">4-hydroxy-tetrahydrodipicolinate synthase</fullName>
        <shortName evidence="12">HTPA synthase</shortName>
        <ecNumber evidence="4 12">4.3.3.7</ecNumber>
    </recommendedName>
</protein>
<evidence type="ECO:0000256" key="2">
    <source>
        <dbReference type="ARBA" id="ARBA00005120"/>
    </source>
</evidence>
<keyword evidence="15" id="KW-1185">Reference proteome</keyword>
<comment type="similarity">
    <text evidence="3 12 13">Belongs to the DapA family.</text>
</comment>
<dbReference type="InterPro" id="IPR002220">
    <property type="entry name" value="DapA-like"/>
</dbReference>
<reference evidence="14" key="2">
    <citation type="submission" date="2024-05" db="EMBL/GenBank/DDBJ databases">
        <title>Rhodohalobacter halophilus gen. nov., sp. nov., a moderately halophilic member of the family Balneolaceae.</title>
        <authorList>
            <person name="Xia J."/>
        </authorList>
    </citation>
    <scope>NUCLEOTIDE SEQUENCE</scope>
    <source>
        <strain evidence="14">WB101</strain>
    </source>
</reference>
<evidence type="ECO:0000256" key="5">
    <source>
        <dbReference type="ARBA" id="ARBA00022490"/>
    </source>
</evidence>
<dbReference type="NCBIfam" id="TIGR00674">
    <property type="entry name" value="dapA"/>
    <property type="match status" value="1"/>
</dbReference>
<comment type="subcellular location">
    <subcellularLocation>
        <location evidence="12">Cytoplasm</location>
    </subcellularLocation>
</comment>
<dbReference type="PROSITE" id="PS00666">
    <property type="entry name" value="DHDPS_2"/>
    <property type="match status" value="1"/>
</dbReference>
<dbReference type="Proteomes" id="UP001165366">
    <property type="component" value="Unassembled WGS sequence"/>
</dbReference>
<evidence type="ECO:0000256" key="1">
    <source>
        <dbReference type="ARBA" id="ARBA00003294"/>
    </source>
</evidence>
<evidence type="ECO:0000256" key="3">
    <source>
        <dbReference type="ARBA" id="ARBA00007592"/>
    </source>
</evidence>
<comment type="caution">
    <text evidence="12">Was originally thought to be a dihydrodipicolinate synthase (DHDPS), catalyzing the condensation of (S)-aspartate-beta-semialdehyde [(S)-ASA] and pyruvate to dihydrodipicolinate (DHDP). However, it was shown in E.coli that the product of the enzymatic reaction is not dihydrodipicolinate but in fact (4S)-4-hydroxy-2,3,4,5-tetrahydro-(2S)-dipicolinic acid (HTPA), and that the consecutive dehydration reaction leading to DHDP is not spontaneous but catalyzed by DapB.</text>
</comment>
<dbReference type="EMBL" id="JAKLWS010000011">
    <property type="protein sequence ID" value="MCG2589008.1"/>
    <property type="molecule type" value="Genomic_DNA"/>
</dbReference>
<comment type="function">
    <text evidence="1 12">Catalyzes the condensation of (S)-aspartate-beta-semialdehyde [(S)-ASA] and pyruvate to 4-hydroxy-tetrahydrodipicolinate (HTPA).</text>
</comment>
<dbReference type="SUPFAM" id="SSF51569">
    <property type="entry name" value="Aldolase"/>
    <property type="match status" value="1"/>
</dbReference>
<dbReference type="GO" id="GO:0008840">
    <property type="term" value="F:4-hydroxy-tetrahydrodipicolinate synthase activity"/>
    <property type="evidence" value="ECO:0007669"/>
    <property type="project" value="UniProtKB-EC"/>
</dbReference>
<dbReference type="InterPro" id="IPR013785">
    <property type="entry name" value="Aldolase_TIM"/>
</dbReference>
<feature type="active site" description="Schiff-base intermediate with substrate" evidence="12">
    <location>
        <position position="160"/>
    </location>
</feature>
<evidence type="ECO:0000313" key="15">
    <source>
        <dbReference type="Proteomes" id="UP001165366"/>
    </source>
</evidence>
<feature type="site" description="Part of a proton relay during catalysis" evidence="12">
    <location>
        <position position="106"/>
    </location>
</feature>
<feature type="binding site" evidence="12">
    <location>
        <position position="45"/>
    </location>
    <ligand>
        <name>pyruvate</name>
        <dbReference type="ChEBI" id="CHEBI:15361"/>
    </ligand>
</feature>
<evidence type="ECO:0000256" key="6">
    <source>
        <dbReference type="ARBA" id="ARBA00022605"/>
    </source>
</evidence>
<evidence type="ECO:0000256" key="9">
    <source>
        <dbReference type="ARBA" id="ARBA00023239"/>
    </source>
</evidence>
<organism evidence="14 15">
    <name type="scientific">Rhodohalobacter sulfatireducens</name>
    <dbReference type="NCBI Taxonomy" id="2911366"/>
    <lineage>
        <taxon>Bacteria</taxon>
        <taxon>Pseudomonadati</taxon>
        <taxon>Balneolota</taxon>
        <taxon>Balneolia</taxon>
        <taxon>Balneolales</taxon>
        <taxon>Balneolaceae</taxon>
        <taxon>Rhodohalobacter</taxon>
    </lineage>
</organism>
<keyword evidence="7 12" id="KW-0220">Diaminopimelate biosynthesis</keyword>
<comment type="subunit">
    <text evidence="12">Homotetramer; dimer of dimers.</text>
</comment>
<evidence type="ECO:0000313" key="14">
    <source>
        <dbReference type="EMBL" id="MCG2589008.1"/>
    </source>
</evidence>
<keyword evidence="5 12" id="KW-0963">Cytoplasm</keyword>
<dbReference type="EC" id="4.3.3.7" evidence="4 12"/>
<keyword evidence="9 12" id="KW-0456">Lyase</keyword>
<reference evidence="14" key="1">
    <citation type="submission" date="2022-01" db="EMBL/GenBank/DDBJ databases">
        <authorList>
            <person name="Wang Y."/>
        </authorList>
    </citation>
    <scope>NUCLEOTIDE SEQUENCE</scope>
    <source>
        <strain evidence="14">WB101</strain>
    </source>
</reference>
<evidence type="ECO:0000256" key="10">
    <source>
        <dbReference type="ARBA" id="ARBA00023270"/>
    </source>
</evidence>
<proteinExistence type="inferred from homology"/>
<dbReference type="Pfam" id="PF00701">
    <property type="entry name" value="DHDPS"/>
    <property type="match status" value="1"/>
</dbReference>
<evidence type="ECO:0000256" key="13">
    <source>
        <dbReference type="PIRNR" id="PIRNR001365"/>
    </source>
</evidence>
<keyword evidence="6 12" id="KW-0028">Amino-acid biosynthesis</keyword>
<dbReference type="PANTHER" id="PTHR12128">
    <property type="entry name" value="DIHYDRODIPICOLINATE SYNTHASE"/>
    <property type="match status" value="1"/>
</dbReference>
<dbReference type="InterPro" id="IPR020625">
    <property type="entry name" value="Schiff_base-form_aldolases_AS"/>
</dbReference>